<evidence type="ECO:0000256" key="10">
    <source>
        <dbReference type="ARBA" id="ARBA00049176"/>
    </source>
</evidence>
<organism evidence="14 15">
    <name type="scientific">Pseudocitrobacter vendiensis</name>
    <dbReference type="NCBI Taxonomy" id="2488306"/>
    <lineage>
        <taxon>Bacteria</taxon>
        <taxon>Pseudomonadati</taxon>
        <taxon>Pseudomonadota</taxon>
        <taxon>Gammaproteobacteria</taxon>
        <taxon>Enterobacterales</taxon>
        <taxon>Enterobacteriaceae</taxon>
        <taxon>Pseudocitrobacter</taxon>
    </lineage>
</organism>
<comment type="catalytic activity">
    <reaction evidence="11">
        <text>apo-[peptidyl-carrier protein] + CoA = holo-[peptidyl-carrier protein] + adenosine 3',5'-bisphosphate + H(+)</text>
        <dbReference type="Rhea" id="RHEA:46228"/>
        <dbReference type="Rhea" id="RHEA-COMP:11479"/>
        <dbReference type="Rhea" id="RHEA-COMP:11480"/>
        <dbReference type="ChEBI" id="CHEBI:15378"/>
        <dbReference type="ChEBI" id="CHEBI:29999"/>
        <dbReference type="ChEBI" id="CHEBI:57287"/>
        <dbReference type="ChEBI" id="CHEBI:58343"/>
        <dbReference type="ChEBI" id="CHEBI:64479"/>
    </reaction>
</comment>
<gene>
    <name evidence="14" type="ORF">FBBNIHIM_00290</name>
</gene>
<dbReference type="InterPro" id="IPR037143">
    <property type="entry name" value="4-PPantetheinyl_Trfase_dom_sf"/>
</dbReference>
<evidence type="ECO:0000256" key="9">
    <source>
        <dbReference type="ARBA" id="ARBA00031996"/>
    </source>
</evidence>
<dbReference type="InterPro" id="IPR003542">
    <property type="entry name" value="Enbac_synth_compD-like"/>
</dbReference>
<dbReference type="EMBL" id="CALSBS010000001">
    <property type="protein sequence ID" value="CAH6635263.1"/>
    <property type="molecule type" value="Genomic_DNA"/>
</dbReference>
<dbReference type="Pfam" id="PF01648">
    <property type="entry name" value="ACPS"/>
    <property type="match status" value="1"/>
</dbReference>
<dbReference type="NCBIfam" id="NF007604">
    <property type="entry name" value="PRK10251.1"/>
    <property type="match status" value="1"/>
</dbReference>
<evidence type="ECO:0000259" key="12">
    <source>
        <dbReference type="Pfam" id="PF01648"/>
    </source>
</evidence>
<evidence type="ECO:0000256" key="2">
    <source>
        <dbReference type="ARBA" id="ARBA00004993"/>
    </source>
</evidence>
<dbReference type="Gene3D" id="3.90.470.20">
    <property type="entry name" value="4'-phosphopantetheinyl transferase domain"/>
    <property type="match status" value="1"/>
</dbReference>
<proteinExistence type="inferred from homology"/>
<dbReference type="PRINTS" id="PR01399">
    <property type="entry name" value="ENTSNTHTASED"/>
</dbReference>
<keyword evidence="7" id="KW-0259">Enterobactin biosynthesis</keyword>
<evidence type="ECO:0000256" key="4">
    <source>
        <dbReference type="ARBA" id="ARBA00011503"/>
    </source>
</evidence>
<evidence type="ECO:0000259" key="13">
    <source>
        <dbReference type="Pfam" id="PF17837"/>
    </source>
</evidence>
<dbReference type="Pfam" id="PF17837">
    <property type="entry name" value="4PPT_N"/>
    <property type="match status" value="1"/>
</dbReference>
<reference evidence="14" key="1">
    <citation type="submission" date="2022-05" db="EMBL/GenBank/DDBJ databases">
        <authorList>
            <person name="Blom J."/>
        </authorList>
    </citation>
    <scope>NUCLEOTIDE SEQUENCE</scope>
    <source>
        <strain evidence="14">Type strain: CPO20170097</strain>
    </source>
</reference>
<protein>
    <recommendedName>
        <fullName evidence="5">Enterobactin synthase component D</fullName>
    </recommendedName>
    <alternativeName>
        <fullName evidence="8">4'-phosphopantetheinyl transferase EntD</fullName>
    </alternativeName>
    <alternativeName>
        <fullName evidence="9">Enterochelin synthase D</fullName>
    </alternativeName>
</protein>
<dbReference type="InterPro" id="IPR008278">
    <property type="entry name" value="4-PPantetheinyl_Trfase_dom"/>
</dbReference>
<comment type="pathway">
    <text evidence="2">Siderophore biosynthesis; enterobactin biosynthesis.</text>
</comment>
<evidence type="ECO:0000313" key="15">
    <source>
        <dbReference type="Proteomes" id="UP001152651"/>
    </source>
</evidence>
<evidence type="ECO:0000256" key="5">
    <source>
        <dbReference type="ARBA" id="ARBA00019087"/>
    </source>
</evidence>
<feature type="domain" description="4'-phosphopantetheinyl transferase" evidence="12">
    <location>
        <begin position="103"/>
        <end position="192"/>
    </location>
</feature>
<evidence type="ECO:0000256" key="1">
    <source>
        <dbReference type="ARBA" id="ARBA00003937"/>
    </source>
</evidence>
<dbReference type="InterPro" id="IPR041354">
    <property type="entry name" value="4PPT_N"/>
</dbReference>
<keyword evidence="6 14" id="KW-0808">Transferase</keyword>
<dbReference type="PANTHER" id="PTHR38096">
    <property type="entry name" value="ENTEROBACTIN SYNTHASE COMPONENT D"/>
    <property type="match status" value="1"/>
</dbReference>
<name>A0ABM9F3D6_9ENTR</name>
<dbReference type="GO" id="GO:0016740">
    <property type="term" value="F:transferase activity"/>
    <property type="evidence" value="ECO:0007669"/>
    <property type="project" value="UniProtKB-KW"/>
</dbReference>
<dbReference type="PANTHER" id="PTHR38096:SF1">
    <property type="entry name" value="ENTEROBACTIN SYNTHASE COMPONENT D"/>
    <property type="match status" value="1"/>
</dbReference>
<evidence type="ECO:0000256" key="8">
    <source>
        <dbReference type="ARBA" id="ARBA00029894"/>
    </source>
</evidence>
<sequence length="217" mass="23428">MQTNHSTFTLARHLLHRIDFQPETFSDGDLLWLPHHADLAHFGKKRRIEHLAGRIAAAYALQPLGVKAIPGIGEQRQPLWPEGIFGSISHNGKRAIAAVSRTPVGIDIEHIFSSQLAAEVATQIASPAEIFRLQTSGLPFAVALTLAFSAKESVYKAFSSQAEPCPGFAAAEMTAIDENTLCLRLTPAFSAQLAGKEISVAYEVEGDEVVTCTVTPL</sequence>
<feature type="domain" description="4'-phosphopantetheinyl transferase N-terminal" evidence="13">
    <location>
        <begin position="37"/>
        <end position="100"/>
    </location>
</feature>
<evidence type="ECO:0000256" key="3">
    <source>
        <dbReference type="ARBA" id="ARBA00008342"/>
    </source>
</evidence>
<comment type="caution">
    <text evidence="14">The sequence shown here is derived from an EMBL/GenBank/DDBJ whole genome shotgun (WGS) entry which is preliminary data.</text>
</comment>
<dbReference type="SUPFAM" id="SSF56214">
    <property type="entry name" value="4'-phosphopantetheinyl transferase"/>
    <property type="match status" value="1"/>
</dbReference>
<comment type="catalytic activity">
    <reaction evidence="10">
        <text>apo-[aryl-carrier protein] + CoA = holo-[aryl-carrier protein] + adenosine 3',5'-bisphosphate + H(+)</text>
        <dbReference type="Rhea" id="RHEA:48404"/>
        <dbReference type="Rhea" id="RHEA-COMP:15903"/>
        <dbReference type="Rhea" id="RHEA-COMP:17557"/>
        <dbReference type="ChEBI" id="CHEBI:15378"/>
        <dbReference type="ChEBI" id="CHEBI:29999"/>
        <dbReference type="ChEBI" id="CHEBI:57287"/>
        <dbReference type="ChEBI" id="CHEBI:58343"/>
        <dbReference type="ChEBI" id="CHEBI:64479"/>
    </reaction>
</comment>
<evidence type="ECO:0000256" key="11">
    <source>
        <dbReference type="ARBA" id="ARBA00049191"/>
    </source>
</evidence>
<comment type="function">
    <text evidence="1">Involved in the biosynthesis of the siderophore enterobactin (enterochelin), which is a macrocyclic trimeric lactone of N-(2,3-dihydroxybenzoyl)-serine. The serine trilactone serves as a scaffolding for the three catechol functionalities that provide hexadentate coordination for the tightly ligated iron(2+) atoms. Plays an essential role in the assembly of the enterobactin by catalyzing the transfer of the 4'-phosphopantetheine (Ppant) moiety from coenzyme A to the apo-domains of both EntB (ArCP domain) and EntF (PCP domain) to yield their holo-forms which make them competent for the activation of 2,3-dihydroxybenzoate (DHB) and L-serine, respectively.</text>
</comment>
<comment type="subunit">
    <text evidence="4">EntB, EntD, EntE, and EntF form a multienzyme complex called enterobactin synthase.</text>
</comment>
<comment type="similarity">
    <text evidence="3">Belongs to the P-Pant transferase superfamily. EntD family.</text>
</comment>
<evidence type="ECO:0000256" key="6">
    <source>
        <dbReference type="ARBA" id="ARBA00022679"/>
    </source>
</evidence>
<keyword evidence="15" id="KW-1185">Reference proteome</keyword>
<evidence type="ECO:0000256" key="7">
    <source>
        <dbReference type="ARBA" id="ARBA00023191"/>
    </source>
</evidence>
<dbReference type="RefSeq" id="WP_253896577.1">
    <property type="nucleotide sequence ID" value="NZ_CALSBS010000001.1"/>
</dbReference>
<dbReference type="Proteomes" id="UP001152651">
    <property type="component" value="Unassembled WGS sequence"/>
</dbReference>
<evidence type="ECO:0000313" key="14">
    <source>
        <dbReference type="EMBL" id="CAH6635263.1"/>
    </source>
</evidence>
<accession>A0ABM9F3D6</accession>